<feature type="compositionally biased region" description="Low complexity" evidence="1">
    <location>
        <begin position="110"/>
        <end position="121"/>
    </location>
</feature>
<protein>
    <submittedName>
        <fullName evidence="2">Uncharacterized protein</fullName>
    </submittedName>
</protein>
<feature type="region of interest" description="Disordered" evidence="1">
    <location>
        <begin position="20"/>
        <end position="147"/>
    </location>
</feature>
<evidence type="ECO:0000256" key="1">
    <source>
        <dbReference type="SAM" id="MobiDB-lite"/>
    </source>
</evidence>
<comment type="caution">
    <text evidence="2">The sequence shown here is derived from an EMBL/GenBank/DDBJ whole genome shotgun (WGS) entry which is preliminary data.</text>
</comment>
<dbReference type="AlphaFoldDB" id="A0A0L0MZK0"/>
<proteinExistence type="predicted"/>
<dbReference type="OrthoDB" id="10580235at2759"/>
<accession>A0A0L0MZK0</accession>
<feature type="compositionally biased region" description="Low complexity" evidence="1">
    <location>
        <begin position="34"/>
        <end position="56"/>
    </location>
</feature>
<evidence type="ECO:0000313" key="2">
    <source>
        <dbReference type="EMBL" id="KND87252.1"/>
    </source>
</evidence>
<sequence>MAPLVALDSQVFWTPQVAASLNNPSITNPPRPPLQQQRCQTPTAPSAPQPSMAAQTGQSPSSASRAWVLDDVISISTDAESDVDGDGNDGDDESYEPEAGESRPDDSLPSISAIAASIAAARRNRTEGTKNPAEVIDDTEIAGDPEGVYRRPRINLAAQPA</sequence>
<keyword evidence="3" id="KW-1185">Reference proteome</keyword>
<name>A0A0L0MZK0_TOLOC</name>
<feature type="compositionally biased region" description="Acidic residues" evidence="1">
    <location>
        <begin position="79"/>
        <end position="99"/>
    </location>
</feature>
<gene>
    <name evidence="2" type="ORF">TOPH_08082</name>
</gene>
<evidence type="ECO:0000313" key="3">
    <source>
        <dbReference type="Proteomes" id="UP000036947"/>
    </source>
</evidence>
<reference evidence="2 3" key="1">
    <citation type="journal article" date="2015" name="BMC Genomics">
        <title>The genome of the truffle-parasite Tolypocladium ophioglossoides and the evolution of antifungal peptaibiotics.</title>
        <authorList>
            <person name="Quandt C.A."/>
            <person name="Bushley K.E."/>
            <person name="Spatafora J.W."/>
        </authorList>
    </citation>
    <scope>NUCLEOTIDE SEQUENCE [LARGE SCALE GENOMIC DNA]</scope>
    <source>
        <strain evidence="2 3">CBS 100239</strain>
    </source>
</reference>
<organism evidence="2 3">
    <name type="scientific">Tolypocladium ophioglossoides (strain CBS 100239)</name>
    <name type="common">Snaketongue truffleclub</name>
    <name type="synonym">Elaphocordyceps ophioglossoides</name>
    <dbReference type="NCBI Taxonomy" id="1163406"/>
    <lineage>
        <taxon>Eukaryota</taxon>
        <taxon>Fungi</taxon>
        <taxon>Dikarya</taxon>
        <taxon>Ascomycota</taxon>
        <taxon>Pezizomycotina</taxon>
        <taxon>Sordariomycetes</taxon>
        <taxon>Hypocreomycetidae</taxon>
        <taxon>Hypocreales</taxon>
        <taxon>Ophiocordycipitaceae</taxon>
        <taxon>Tolypocladium</taxon>
    </lineage>
</organism>
<dbReference type="Proteomes" id="UP000036947">
    <property type="component" value="Unassembled WGS sequence"/>
</dbReference>
<dbReference type="EMBL" id="LFRF01000039">
    <property type="protein sequence ID" value="KND87252.1"/>
    <property type="molecule type" value="Genomic_DNA"/>
</dbReference>